<comment type="caution">
    <text evidence="2">The sequence shown here is derived from an EMBL/GenBank/DDBJ whole genome shotgun (WGS) entry which is preliminary data.</text>
</comment>
<dbReference type="RefSeq" id="WP_202855701.1">
    <property type="nucleotide sequence ID" value="NZ_JAEUGD010000023.1"/>
</dbReference>
<proteinExistence type="predicted"/>
<evidence type="ECO:0000313" key="2">
    <source>
        <dbReference type="EMBL" id="MBL6446157.1"/>
    </source>
</evidence>
<organism evidence="2 3">
    <name type="scientific">Fulvivirga marina</name>
    <dbReference type="NCBI Taxonomy" id="2494733"/>
    <lineage>
        <taxon>Bacteria</taxon>
        <taxon>Pseudomonadati</taxon>
        <taxon>Bacteroidota</taxon>
        <taxon>Cytophagia</taxon>
        <taxon>Cytophagales</taxon>
        <taxon>Fulvivirgaceae</taxon>
        <taxon>Fulvivirga</taxon>
    </lineage>
</organism>
<reference evidence="2" key="1">
    <citation type="submission" date="2021-01" db="EMBL/GenBank/DDBJ databases">
        <title>Fulvivirga kasyanovii gen. nov., sp nov., a novel member of the phylum Bacteroidetes isolated from seawater in a mussel farm.</title>
        <authorList>
            <person name="Zhao L.-H."/>
            <person name="Wang Z.-J."/>
        </authorList>
    </citation>
    <scope>NUCLEOTIDE SEQUENCE</scope>
    <source>
        <strain evidence="2">29W222</strain>
    </source>
</reference>
<evidence type="ECO:0000313" key="3">
    <source>
        <dbReference type="Proteomes" id="UP000614216"/>
    </source>
</evidence>
<gene>
    <name evidence="2" type="ORF">JMN32_07550</name>
</gene>
<name>A0A937FWU7_9BACT</name>
<dbReference type="AlphaFoldDB" id="A0A937FWU7"/>
<keyword evidence="3" id="KW-1185">Reference proteome</keyword>
<accession>A0A937FWU7</accession>
<feature type="compositionally biased region" description="Acidic residues" evidence="1">
    <location>
        <begin position="23"/>
        <end position="32"/>
    </location>
</feature>
<dbReference type="EMBL" id="JAEUGD010000023">
    <property type="protein sequence ID" value="MBL6446157.1"/>
    <property type="molecule type" value="Genomic_DNA"/>
</dbReference>
<protein>
    <submittedName>
        <fullName evidence="2">Uncharacterized protein</fullName>
    </submittedName>
</protein>
<feature type="region of interest" description="Disordered" evidence="1">
    <location>
        <begin position="1"/>
        <end position="33"/>
    </location>
</feature>
<dbReference type="Proteomes" id="UP000614216">
    <property type="component" value="Unassembled WGS sequence"/>
</dbReference>
<evidence type="ECO:0000256" key="1">
    <source>
        <dbReference type="SAM" id="MobiDB-lite"/>
    </source>
</evidence>
<feature type="compositionally biased region" description="Basic and acidic residues" evidence="1">
    <location>
        <begin position="1"/>
        <end position="22"/>
    </location>
</feature>
<sequence length="50" mass="5866">MSDKQKKLKEKEEAKKKEQKDVEETELDEEEEYRGILPNRDLKKNLGCGG</sequence>